<evidence type="ECO:0000256" key="1">
    <source>
        <dbReference type="ARBA" id="ARBA00022679"/>
    </source>
</evidence>
<dbReference type="PROSITE" id="PS51186">
    <property type="entry name" value="GNAT"/>
    <property type="match status" value="1"/>
</dbReference>
<sequence length="170" mass="19629">MSIKISAATREDVPDLLQLIIELAVYEKAENEVKATSEMMVENIFEKHYAECLIARRESQDGKPGEAVGLALYFFTYSTWLAAPGLYLEDLYIKSEYRNQGLGKRFFGELGQIAKNKHCKRMEWRVLKWNTPSIAFYTECLKADSLSEWDTMRIEGDENIQRLIDDLKSS</sequence>
<name>A0A1E3IXY2_9TREE</name>
<keyword evidence="1" id="KW-0808">Transferase</keyword>
<evidence type="ECO:0000256" key="2">
    <source>
        <dbReference type="ARBA" id="ARBA00023315"/>
    </source>
</evidence>
<dbReference type="PANTHER" id="PTHR10545:SF29">
    <property type="entry name" value="GH14572P-RELATED"/>
    <property type="match status" value="1"/>
</dbReference>
<dbReference type="SUPFAM" id="SSF55729">
    <property type="entry name" value="Acyl-CoA N-acyltransferases (Nat)"/>
    <property type="match status" value="1"/>
</dbReference>
<dbReference type="OrthoDB" id="7305308at2759"/>
<keyword evidence="2" id="KW-0012">Acyltransferase</keyword>
<proteinExistence type="predicted"/>
<protein>
    <submittedName>
        <fullName evidence="3">Uncharacterized protein</fullName>
    </submittedName>
</protein>
<accession>A0A1E3IXY2</accession>
<dbReference type="FunFam" id="3.40.630.30:FF:000086">
    <property type="entry name" value="Acetyltransferase, GNAT family, putative"/>
    <property type="match status" value="1"/>
</dbReference>
<organism evidence="3 4">
    <name type="scientific">Cryptococcus depauperatus CBS 7841</name>
    <dbReference type="NCBI Taxonomy" id="1295531"/>
    <lineage>
        <taxon>Eukaryota</taxon>
        <taxon>Fungi</taxon>
        <taxon>Dikarya</taxon>
        <taxon>Basidiomycota</taxon>
        <taxon>Agaricomycotina</taxon>
        <taxon>Tremellomycetes</taxon>
        <taxon>Tremellales</taxon>
        <taxon>Cryptococcaceae</taxon>
        <taxon>Cryptococcus</taxon>
    </lineage>
</organism>
<gene>
    <name evidence="3" type="ORF">L203_100769</name>
</gene>
<keyword evidence="4" id="KW-1185">Reference proteome</keyword>
<dbReference type="InterPro" id="IPR016181">
    <property type="entry name" value="Acyl_CoA_acyltransferase"/>
</dbReference>
<reference evidence="3" key="3">
    <citation type="submission" date="2024-01" db="EMBL/GenBank/DDBJ databases">
        <authorList>
            <person name="Coelho M.A."/>
            <person name="David-Palma M."/>
            <person name="Shea T."/>
            <person name="Sun S."/>
            <person name="Cuomo C.A."/>
            <person name="Heitman J."/>
        </authorList>
    </citation>
    <scope>NUCLEOTIDE SEQUENCE</scope>
    <source>
        <strain evidence="3">CBS 7841</strain>
    </source>
</reference>
<dbReference type="CDD" id="cd04301">
    <property type="entry name" value="NAT_SF"/>
    <property type="match status" value="1"/>
</dbReference>
<dbReference type="Proteomes" id="UP000094043">
    <property type="component" value="Chromosome 1"/>
</dbReference>
<dbReference type="AlphaFoldDB" id="A0A1E3IXY2"/>
<dbReference type="GeneID" id="91084983"/>
<reference evidence="3" key="2">
    <citation type="journal article" date="2022" name="Elife">
        <title>Obligate sexual reproduction of a homothallic fungus closely related to the Cryptococcus pathogenic species complex.</title>
        <authorList>
            <person name="Passer A.R."/>
            <person name="Clancey S.A."/>
            <person name="Shea T."/>
            <person name="David-Palma M."/>
            <person name="Averette A.F."/>
            <person name="Boekhout T."/>
            <person name="Porcel B.M."/>
            <person name="Nowrousian M."/>
            <person name="Cuomo C.A."/>
            <person name="Sun S."/>
            <person name="Heitman J."/>
            <person name="Coelho M.A."/>
        </authorList>
    </citation>
    <scope>NUCLEOTIDE SEQUENCE</scope>
    <source>
        <strain evidence="3">CBS 7841</strain>
    </source>
</reference>
<evidence type="ECO:0000313" key="3">
    <source>
        <dbReference type="EMBL" id="WVN85620.1"/>
    </source>
</evidence>
<dbReference type="Gene3D" id="3.40.630.30">
    <property type="match status" value="1"/>
</dbReference>
<dbReference type="PANTHER" id="PTHR10545">
    <property type="entry name" value="DIAMINE N-ACETYLTRANSFERASE"/>
    <property type="match status" value="1"/>
</dbReference>
<dbReference type="EMBL" id="CP143784">
    <property type="protein sequence ID" value="WVN85620.1"/>
    <property type="molecule type" value="Genomic_DNA"/>
</dbReference>
<dbReference type="InterPro" id="IPR000182">
    <property type="entry name" value="GNAT_dom"/>
</dbReference>
<dbReference type="Pfam" id="PF00583">
    <property type="entry name" value="Acetyltransf_1"/>
    <property type="match status" value="1"/>
</dbReference>
<reference evidence="3" key="1">
    <citation type="submission" date="2016-06" db="EMBL/GenBank/DDBJ databases">
        <authorList>
            <person name="Cuomo C."/>
            <person name="Litvintseva A."/>
            <person name="Heitman J."/>
            <person name="Chen Y."/>
            <person name="Sun S."/>
            <person name="Springer D."/>
            <person name="Dromer F."/>
            <person name="Young S."/>
            <person name="Zeng Q."/>
            <person name="Chapman S."/>
            <person name="Gujja S."/>
            <person name="Saif S."/>
            <person name="Birren B."/>
        </authorList>
    </citation>
    <scope>NUCLEOTIDE SEQUENCE</scope>
    <source>
        <strain evidence="3">CBS 7841</strain>
    </source>
</reference>
<dbReference type="InterPro" id="IPR051016">
    <property type="entry name" value="Diverse_Substrate_AcTransf"/>
</dbReference>
<dbReference type="VEuPathDB" id="FungiDB:L203_00556"/>
<evidence type="ECO:0000313" key="4">
    <source>
        <dbReference type="Proteomes" id="UP000094043"/>
    </source>
</evidence>
<dbReference type="KEGG" id="cdep:91084983"/>
<dbReference type="RefSeq" id="XP_066066320.1">
    <property type="nucleotide sequence ID" value="XM_066210223.1"/>
</dbReference>
<dbReference type="GO" id="GO:0008080">
    <property type="term" value="F:N-acetyltransferase activity"/>
    <property type="evidence" value="ECO:0007669"/>
    <property type="project" value="UniProtKB-ARBA"/>
</dbReference>